<name>A0A0S4LC79_9BACT</name>
<reference evidence="2" key="1">
    <citation type="submission" date="2015-10" db="EMBL/GenBank/DDBJ databases">
        <authorList>
            <person name="Luecker S."/>
            <person name="Luecker S."/>
        </authorList>
    </citation>
    <scope>NUCLEOTIDE SEQUENCE [LARGE SCALE GENOMIC DNA]</scope>
</reference>
<organism evidence="1 2">
    <name type="scientific">Candidatus Nitrospira nitrificans</name>
    <dbReference type="NCBI Taxonomy" id="1742973"/>
    <lineage>
        <taxon>Bacteria</taxon>
        <taxon>Pseudomonadati</taxon>
        <taxon>Nitrospirota</taxon>
        <taxon>Nitrospiria</taxon>
        <taxon>Nitrospirales</taxon>
        <taxon>Nitrospiraceae</taxon>
        <taxon>Nitrospira</taxon>
    </lineage>
</organism>
<evidence type="ECO:0008006" key="3">
    <source>
        <dbReference type="Google" id="ProtNLM"/>
    </source>
</evidence>
<keyword evidence="2" id="KW-1185">Reference proteome</keyword>
<dbReference type="STRING" id="1742973.COMA2_130094"/>
<evidence type="ECO:0000313" key="2">
    <source>
        <dbReference type="Proteomes" id="UP000198736"/>
    </source>
</evidence>
<dbReference type="RefSeq" id="WP_090895132.1">
    <property type="nucleotide sequence ID" value="NZ_CZPZ01000005.1"/>
</dbReference>
<dbReference type="EMBL" id="CZPZ01000005">
    <property type="protein sequence ID" value="CUS33499.1"/>
    <property type="molecule type" value="Genomic_DNA"/>
</dbReference>
<proteinExistence type="predicted"/>
<protein>
    <recommendedName>
        <fullName evidence="3">Histone H1</fullName>
    </recommendedName>
</protein>
<dbReference type="AlphaFoldDB" id="A0A0S4LC79"/>
<accession>A0A0S4LC79</accession>
<dbReference type="Proteomes" id="UP000198736">
    <property type="component" value="Unassembled WGS sequence"/>
</dbReference>
<sequence>MKKKKPSTDLNVIAHDILQAITGQPAGTTSVKREPVDVHTKNPAAVALGRLGGLKGGKARAEKLSAKKRAEIARKAAVSRWKRS</sequence>
<gene>
    <name evidence="1" type="ORF">COMA2_130094</name>
</gene>
<evidence type="ECO:0000313" key="1">
    <source>
        <dbReference type="EMBL" id="CUS33499.1"/>
    </source>
</evidence>